<accession>A0ABV5KGF5</accession>
<feature type="transmembrane region" description="Helical" evidence="1">
    <location>
        <begin position="172"/>
        <end position="192"/>
    </location>
</feature>
<evidence type="ECO:0000313" key="3">
    <source>
        <dbReference type="Proteomes" id="UP001589750"/>
    </source>
</evidence>
<dbReference type="Proteomes" id="UP001589750">
    <property type="component" value="Unassembled WGS sequence"/>
</dbReference>
<feature type="transmembrane region" description="Helical" evidence="1">
    <location>
        <begin position="71"/>
        <end position="92"/>
    </location>
</feature>
<feature type="transmembrane region" description="Helical" evidence="1">
    <location>
        <begin position="131"/>
        <end position="152"/>
    </location>
</feature>
<feature type="transmembrane region" description="Helical" evidence="1">
    <location>
        <begin position="32"/>
        <end position="50"/>
    </location>
</feature>
<feature type="transmembrane region" description="Helical" evidence="1">
    <location>
        <begin position="104"/>
        <end position="124"/>
    </location>
</feature>
<dbReference type="RefSeq" id="WP_140008870.1">
    <property type="nucleotide sequence ID" value="NZ_JBHMDG010000050.1"/>
</dbReference>
<feature type="transmembrane region" description="Helical" evidence="1">
    <location>
        <begin position="204"/>
        <end position="222"/>
    </location>
</feature>
<sequence>MTALVHSHGLLHWAYVDSVAIAAEYRQSLTTTGILACAIAAWSAVAVANPSYAHVPPGSVRRGLPLARANVAYLACCSCLGFSVGLAPVTVVAASRSDYGGPSIVVILSGLATLIAYVAAGYLIGCLAPGYLGTPLAIGLAYSMLFFSTGLLSPIFDFDVLAGLAVPVRVSVIRIIFFGGTTIALVIAAGLWLKMRSGQNRAPAALSVTATLAPFVVVLYLSNGYSGPRVTADGAPAVCAEASDGSAVCVHPARVDLLDRLTASVSDLKRVAGPTIWPRSTVVDATVRSAAPPGSGTADLLQIQGRDGGWVAAAQFDLAAQITGAQVCGITGPMDQQAMDVSSAAAAWLLSEVGQNTDEFLNTTGAREEFEILTSKSEPDARALVARQIGAISHCAGRPF</sequence>
<keyword evidence="1" id="KW-1133">Transmembrane helix</keyword>
<organism evidence="2 3">
    <name type="scientific">Nocardioides plantarum</name>
    <dbReference type="NCBI Taxonomy" id="29299"/>
    <lineage>
        <taxon>Bacteria</taxon>
        <taxon>Bacillati</taxon>
        <taxon>Actinomycetota</taxon>
        <taxon>Actinomycetes</taxon>
        <taxon>Propionibacteriales</taxon>
        <taxon>Nocardioidaceae</taxon>
        <taxon>Nocardioides</taxon>
    </lineage>
</organism>
<evidence type="ECO:0000313" key="2">
    <source>
        <dbReference type="EMBL" id="MFB9315821.1"/>
    </source>
</evidence>
<dbReference type="EMBL" id="JBHMDG010000050">
    <property type="protein sequence ID" value="MFB9315821.1"/>
    <property type="molecule type" value="Genomic_DNA"/>
</dbReference>
<protein>
    <submittedName>
        <fullName evidence="2">Uncharacterized protein</fullName>
    </submittedName>
</protein>
<gene>
    <name evidence="2" type="ORF">ACFFRI_22455</name>
</gene>
<reference evidence="2 3" key="1">
    <citation type="submission" date="2024-09" db="EMBL/GenBank/DDBJ databases">
        <authorList>
            <person name="Sun Q."/>
            <person name="Mori K."/>
        </authorList>
    </citation>
    <scope>NUCLEOTIDE SEQUENCE [LARGE SCALE GENOMIC DNA]</scope>
    <source>
        <strain evidence="2 3">JCM 9626</strain>
    </source>
</reference>
<keyword evidence="3" id="KW-1185">Reference proteome</keyword>
<keyword evidence="1" id="KW-0812">Transmembrane</keyword>
<comment type="caution">
    <text evidence="2">The sequence shown here is derived from an EMBL/GenBank/DDBJ whole genome shotgun (WGS) entry which is preliminary data.</text>
</comment>
<proteinExistence type="predicted"/>
<keyword evidence="1" id="KW-0472">Membrane</keyword>
<name>A0ABV5KGF5_9ACTN</name>
<evidence type="ECO:0000256" key="1">
    <source>
        <dbReference type="SAM" id="Phobius"/>
    </source>
</evidence>